<proteinExistence type="inferred from homology"/>
<name>A0AAN1Y0U2_UNVUL</name>
<evidence type="ECO:0000256" key="2">
    <source>
        <dbReference type="HAMAP-Rule" id="MF_01875"/>
    </source>
</evidence>
<evidence type="ECO:0000256" key="3">
    <source>
        <dbReference type="SAM" id="MobiDB-lite"/>
    </source>
</evidence>
<dbReference type="NCBIfam" id="TIGR02772">
    <property type="entry name" value="Ku_bact"/>
    <property type="match status" value="1"/>
</dbReference>
<dbReference type="InterPro" id="IPR009187">
    <property type="entry name" value="Prok_Ku"/>
</dbReference>
<dbReference type="InterPro" id="IPR016194">
    <property type="entry name" value="SPOC-like_C_dom_sf"/>
</dbReference>
<dbReference type="GO" id="GO:0003690">
    <property type="term" value="F:double-stranded DNA binding"/>
    <property type="evidence" value="ECO:0007669"/>
    <property type="project" value="UniProtKB-UniRule"/>
</dbReference>
<evidence type="ECO:0000313" key="6">
    <source>
        <dbReference type="Proteomes" id="UP001317532"/>
    </source>
</evidence>
<gene>
    <name evidence="2 5" type="primary">ku</name>
    <name evidence="5" type="ORF">WPS_33680</name>
</gene>
<evidence type="ECO:0000256" key="1">
    <source>
        <dbReference type="ARBA" id="ARBA00023125"/>
    </source>
</evidence>
<keyword evidence="2" id="KW-0234">DNA repair</keyword>
<dbReference type="FunFam" id="2.40.290.10:FF:000004">
    <property type="entry name" value="Non-homologous end joining protein Ku"/>
    <property type="match status" value="1"/>
</dbReference>
<keyword evidence="2" id="KW-0227">DNA damage</keyword>
<keyword evidence="6" id="KW-1185">Reference proteome</keyword>
<feature type="domain" description="Ku" evidence="4">
    <location>
        <begin position="74"/>
        <end position="205"/>
    </location>
</feature>
<sequence>MGAPGARSASGGLACSRGYPVLAHAIWSGAINFGLVTIPVKLYTAVRTNDLRFNFLHKKDDGRIFNERHCTVCGEKVEYADLVRGYEYEKGRYVTITDDDLKAVRPEATQSVQIVQFVELDQINPMYFDTPYYLEPEKKGRHAYALLRDALKDAGKVAIASVVIRSREHLAAVKPNGEALVLELMHFADEMVSQGSFDFPALSEHVAEAEKKVAKMLIDTMSIEAFDPEQFHDKYREDVLAMIEARAAGESVEAPEIHKPAATNVVNLMDVLQRSLEQSKARRASGGSAAAEDDAEEERPAKKTATARKKSANAAKPKAKRKKSAA</sequence>
<feature type="region of interest" description="Disordered" evidence="3">
    <location>
        <begin position="277"/>
        <end position="326"/>
    </location>
</feature>
<dbReference type="InterPro" id="IPR006164">
    <property type="entry name" value="DNA_bd_Ku70/Ku80"/>
</dbReference>
<dbReference type="Pfam" id="PF02735">
    <property type="entry name" value="Ku"/>
    <property type="match status" value="1"/>
</dbReference>
<comment type="function">
    <text evidence="2">With LigD forms a non-homologous end joining (NHEJ) DNA repair enzyme, which repairs dsDNA breaks with reduced fidelity. Binds linear dsDNA with 5'- and 3'- overhangs but not closed circular dsDNA nor ssDNA. Recruits and stimulates the ligase activity of LigD.</text>
</comment>
<dbReference type="PIRSF" id="PIRSF006493">
    <property type="entry name" value="Prok_Ku"/>
    <property type="match status" value="1"/>
</dbReference>
<keyword evidence="1 2" id="KW-0238">DNA-binding</keyword>
<dbReference type="SUPFAM" id="SSF100939">
    <property type="entry name" value="SPOC domain-like"/>
    <property type="match status" value="1"/>
</dbReference>
<dbReference type="GO" id="GO:0006303">
    <property type="term" value="P:double-strand break repair via nonhomologous end joining"/>
    <property type="evidence" value="ECO:0007669"/>
    <property type="project" value="UniProtKB-UniRule"/>
</dbReference>
<keyword evidence="2" id="KW-0233">DNA recombination</keyword>
<dbReference type="EMBL" id="AP025523">
    <property type="protein sequence ID" value="BDE08092.1"/>
    <property type="molecule type" value="Genomic_DNA"/>
</dbReference>
<feature type="compositionally biased region" description="Basic residues" evidence="3">
    <location>
        <begin position="305"/>
        <end position="326"/>
    </location>
</feature>
<dbReference type="AlphaFoldDB" id="A0AAN1Y0U2"/>
<dbReference type="PANTHER" id="PTHR41251">
    <property type="entry name" value="NON-HOMOLOGOUS END JOINING PROTEIN KU"/>
    <property type="match status" value="1"/>
</dbReference>
<dbReference type="SMART" id="SM00559">
    <property type="entry name" value="Ku78"/>
    <property type="match status" value="1"/>
</dbReference>
<dbReference type="Gene3D" id="2.40.290.10">
    <property type="match status" value="1"/>
</dbReference>
<accession>A0AAN1Y0U2</accession>
<protein>
    <recommendedName>
        <fullName evidence="2">Non-homologous end joining protein Ku</fullName>
    </recommendedName>
</protein>
<dbReference type="HAMAP" id="MF_01875">
    <property type="entry name" value="Prokaryotic_Ku"/>
    <property type="match status" value="1"/>
</dbReference>
<reference evidence="5 6" key="1">
    <citation type="journal article" date="2022" name="ISME Commun">
        <title>Vulcanimicrobium alpinus gen. nov. sp. nov., the first cultivated representative of the candidate phylum 'Eremiobacterota', is a metabolically versatile aerobic anoxygenic phototroph.</title>
        <authorList>
            <person name="Yabe S."/>
            <person name="Muto K."/>
            <person name="Abe K."/>
            <person name="Yokota A."/>
            <person name="Staudigel H."/>
            <person name="Tebo B.M."/>
        </authorList>
    </citation>
    <scope>NUCLEOTIDE SEQUENCE [LARGE SCALE GENOMIC DNA]</scope>
    <source>
        <strain evidence="5 6">WC8-2</strain>
    </source>
</reference>
<dbReference type="Proteomes" id="UP001317532">
    <property type="component" value="Chromosome"/>
</dbReference>
<dbReference type="CDD" id="cd00789">
    <property type="entry name" value="KU_like"/>
    <property type="match status" value="1"/>
</dbReference>
<dbReference type="KEGG" id="vab:WPS_33680"/>
<organism evidence="5 6">
    <name type="scientific">Vulcanimicrobium alpinum</name>
    <dbReference type="NCBI Taxonomy" id="3016050"/>
    <lineage>
        <taxon>Bacteria</taxon>
        <taxon>Bacillati</taxon>
        <taxon>Vulcanimicrobiota</taxon>
        <taxon>Vulcanimicrobiia</taxon>
        <taxon>Vulcanimicrobiales</taxon>
        <taxon>Vulcanimicrobiaceae</taxon>
        <taxon>Vulcanimicrobium</taxon>
    </lineage>
</organism>
<evidence type="ECO:0000259" key="4">
    <source>
        <dbReference type="SMART" id="SM00559"/>
    </source>
</evidence>
<dbReference type="GO" id="GO:0006310">
    <property type="term" value="P:DNA recombination"/>
    <property type="evidence" value="ECO:0007669"/>
    <property type="project" value="UniProtKB-KW"/>
</dbReference>
<comment type="subunit">
    <text evidence="2">Homodimer. Interacts with LigD.</text>
</comment>
<evidence type="ECO:0000313" key="5">
    <source>
        <dbReference type="EMBL" id="BDE08092.1"/>
    </source>
</evidence>
<comment type="similarity">
    <text evidence="2">Belongs to the prokaryotic Ku family.</text>
</comment>
<dbReference type="PANTHER" id="PTHR41251:SF1">
    <property type="entry name" value="NON-HOMOLOGOUS END JOINING PROTEIN KU"/>
    <property type="match status" value="1"/>
</dbReference>